<evidence type="ECO:0000259" key="1">
    <source>
        <dbReference type="Pfam" id="PF00646"/>
    </source>
</evidence>
<accession>A0A7I4EVN0</accession>
<dbReference type="AlphaFoldDB" id="A0A7I4EVN0"/>
<reference evidence="2 3" key="2">
    <citation type="journal article" date="2018" name="Plant J.">
        <title>The Physcomitrella patens chromosome-scale assembly reveals moss genome structure and evolution.</title>
        <authorList>
            <person name="Lang D."/>
            <person name="Ullrich K.K."/>
            <person name="Murat F."/>
            <person name="Fuchs J."/>
            <person name="Jenkins J."/>
            <person name="Haas F.B."/>
            <person name="Piednoel M."/>
            <person name="Gundlach H."/>
            <person name="Van Bel M."/>
            <person name="Meyberg R."/>
            <person name="Vives C."/>
            <person name="Morata J."/>
            <person name="Symeonidi A."/>
            <person name="Hiss M."/>
            <person name="Muchero W."/>
            <person name="Kamisugi Y."/>
            <person name="Saleh O."/>
            <person name="Blanc G."/>
            <person name="Decker E.L."/>
            <person name="van Gessel N."/>
            <person name="Grimwood J."/>
            <person name="Hayes R.D."/>
            <person name="Graham S.W."/>
            <person name="Gunter L.E."/>
            <person name="McDaniel S.F."/>
            <person name="Hoernstein S.N.W."/>
            <person name="Larsson A."/>
            <person name="Li F.W."/>
            <person name="Perroud P.F."/>
            <person name="Phillips J."/>
            <person name="Ranjan P."/>
            <person name="Rokshar D.S."/>
            <person name="Rothfels C.J."/>
            <person name="Schneider L."/>
            <person name="Shu S."/>
            <person name="Stevenson D.W."/>
            <person name="Thummler F."/>
            <person name="Tillich M."/>
            <person name="Villarreal Aguilar J.C."/>
            <person name="Widiez T."/>
            <person name="Wong G.K."/>
            <person name="Wymore A."/>
            <person name="Zhang Y."/>
            <person name="Zimmer A.D."/>
            <person name="Quatrano R.S."/>
            <person name="Mayer K.F.X."/>
            <person name="Goodstein D."/>
            <person name="Casacuberta J.M."/>
            <person name="Vandepoele K."/>
            <person name="Reski R."/>
            <person name="Cuming A.C."/>
            <person name="Tuskan G.A."/>
            <person name="Maumus F."/>
            <person name="Salse J."/>
            <person name="Schmutz J."/>
            <person name="Rensing S.A."/>
        </authorList>
    </citation>
    <scope>NUCLEOTIDE SEQUENCE [LARGE SCALE GENOMIC DNA]</scope>
    <source>
        <strain evidence="2 3">cv. Gransden 2004</strain>
    </source>
</reference>
<gene>
    <name evidence="2" type="primary">LOC112282731</name>
</gene>
<reference evidence="2 3" key="1">
    <citation type="journal article" date="2008" name="Science">
        <title>The Physcomitrella genome reveals evolutionary insights into the conquest of land by plants.</title>
        <authorList>
            <person name="Rensing S."/>
            <person name="Lang D."/>
            <person name="Zimmer A."/>
            <person name="Terry A."/>
            <person name="Salamov A."/>
            <person name="Shapiro H."/>
            <person name="Nishiyama T."/>
            <person name="Perroud P.-F."/>
            <person name="Lindquist E."/>
            <person name="Kamisugi Y."/>
            <person name="Tanahashi T."/>
            <person name="Sakakibara K."/>
            <person name="Fujita T."/>
            <person name="Oishi K."/>
            <person name="Shin-I T."/>
            <person name="Kuroki Y."/>
            <person name="Toyoda A."/>
            <person name="Suzuki Y."/>
            <person name="Hashimoto A."/>
            <person name="Yamaguchi K."/>
            <person name="Sugano A."/>
            <person name="Kohara Y."/>
            <person name="Fujiyama A."/>
            <person name="Anterola A."/>
            <person name="Aoki S."/>
            <person name="Ashton N."/>
            <person name="Barbazuk W.B."/>
            <person name="Barker E."/>
            <person name="Bennetzen J."/>
            <person name="Bezanilla M."/>
            <person name="Blankenship R."/>
            <person name="Cho S.H."/>
            <person name="Dutcher S."/>
            <person name="Estelle M."/>
            <person name="Fawcett J.A."/>
            <person name="Gundlach H."/>
            <person name="Hanada K."/>
            <person name="Heyl A."/>
            <person name="Hicks K.A."/>
            <person name="Hugh J."/>
            <person name="Lohr M."/>
            <person name="Mayer K."/>
            <person name="Melkozernov A."/>
            <person name="Murata T."/>
            <person name="Nelson D."/>
            <person name="Pils B."/>
            <person name="Prigge M."/>
            <person name="Reiss B."/>
            <person name="Renner T."/>
            <person name="Rombauts S."/>
            <person name="Rushton P."/>
            <person name="Sanderfoot A."/>
            <person name="Schween G."/>
            <person name="Shiu S.-H."/>
            <person name="Stueber K."/>
            <person name="Theodoulou F.L."/>
            <person name="Tu H."/>
            <person name="Van de Peer Y."/>
            <person name="Verrier P.J."/>
            <person name="Waters E."/>
            <person name="Wood A."/>
            <person name="Yang L."/>
            <person name="Cove D."/>
            <person name="Cuming A."/>
            <person name="Hasebe M."/>
            <person name="Lucas S."/>
            <person name="Mishler D.B."/>
            <person name="Reski R."/>
            <person name="Grigoriev I."/>
            <person name="Quatrano R.S."/>
            <person name="Boore J.L."/>
        </authorList>
    </citation>
    <scope>NUCLEOTIDE SEQUENCE [LARGE SCALE GENOMIC DNA]</scope>
    <source>
        <strain evidence="2 3">cv. Gransden 2004</strain>
    </source>
</reference>
<dbReference type="Proteomes" id="UP000006727">
    <property type="component" value="Chromosome 5"/>
</dbReference>
<dbReference type="EnsemblPlants" id="Pp3c5_4620V3.2">
    <property type="protein sequence ID" value="PAC:32955189.CDS.1"/>
    <property type="gene ID" value="Pp3c5_4620"/>
</dbReference>
<sequence length="430" mass="49491">MESQLTGDNPHRALRSVRVCRNFRCSICSGQGLVYSGVRDCRFCCHPGSIQTGFVTEPLDPGVWSKLPLDLLEFIFARLPIDFIVRLRALSKAWKRELSTCSSFTTECAKSQPNLGAIMGFSTDSCWVRVYDTTVIRPPYENPRKWHAFRIKNIPKLYASSMTACDGGLVCIVPLATLQPVLVLNPLTREWRQLPLQRLVKHPGMVQLRVDRDTRMYEVILVGFKGGSGVIGESYDSNINQWSAVASGNVMGPLCEYPRTSHLEYMGWVQVYNGSKNLLRGYRLPKRDPDRIASTRWRVLGYATCMNNFYFLESEIGERFEDGRLPVRFNVSKFEEGNWRVGSHESIRISKPSVNFEFHVDIPEGPKLLVCKSFFMVVFRGYNHNYFVLIFYDLENNKWQKFDLQCTEYSVSRKEMETAFACELRWDARP</sequence>
<dbReference type="PANTHER" id="PTHR31672:SF2">
    <property type="entry name" value="F-BOX DOMAIN-CONTAINING PROTEIN"/>
    <property type="match status" value="1"/>
</dbReference>
<dbReference type="Gramene" id="Pp3c5_4620V3.3">
    <property type="protein sequence ID" value="PAC:32955190.CDS.1"/>
    <property type="gene ID" value="Pp3c5_4620"/>
</dbReference>
<dbReference type="EMBL" id="ABEU02000005">
    <property type="status" value="NOT_ANNOTATED_CDS"/>
    <property type="molecule type" value="Genomic_DNA"/>
</dbReference>
<protein>
    <recommendedName>
        <fullName evidence="1">F-box domain-containing protein</fullName>
    </recommendedName>
</protein>
<reference evidence="2" key="3">
    <citation type="submission" date="2020-12" db="UniProtKB">
        <authorList>
            <consortium name="EnsemblPlants"/>
        </authorList>
    </citation>
    <scope>IDENTIFICATION</scope>
</reference>
<dbReference type="InterPro" id="IPR001810">
    <property type="entry name" value="F-box_dom"/>
</dbReference>
<dbReference type="Gramene" id="Pp3c5_4620V3.2">
    <property type="protein sequence ID" value="PAC:32955189.CDS.1"/>
    <property type="gene ID" value="Pp3c5_4620"/>
</dbReference>
<dbReference type="Pfam" id="PF00646">
    <property type="entry name" value="F-box"/>
    <property type="match status" value="1"/>
</dbReference>
<organism evidence="2 3">
    <name type="scientific">Physcomitrium patens</name>
    <name type="common">Spreading-leaved earth moss</name>
    <name type="synonym">Physcomitrella patens</name>
    <dbReference type="NCBI Taxonomy" id="3218"/>
    <lineage>
        <taxon>Eukaryota</taxon>
        <taxon>Viridiplantae</taxon>
        <taxon>Streptophyta</taxon>
        <taxon>Embryophyta</taxon>
        <taxon>Bryophyta</taxon>
        <taxon>Bryophytina</taxon>
        <taxon>Bryopsida</taxon>
        <taxon>Funariidae</taxon>
        <taxon>Funariales</taxon>
        <taxon>Funariaceae</taxon>
        <taxon>Physcomitrium</taxon>
    </lineage>
</organism>
<name>A0A7I4EVN0_PHYPA</name>
<dbReference type="SUPFAM" id="SSF81383">
    <property type="entry name" value="F-box domain"/>
    <property type="match status" value="1"/>
</dbReference>
<evidence type="ECO:0000313" key="2">
    <source>
        <dbReference type="EnsemblPlants" id="PAC:32955189.CDS.1"/>
    </source>
</evidence>
<keyword evidence="3" id="KW-1185">Reference proteome</keyword>
<dbReference type="InterPro" id="IPR036047">
    <property type="entry name" value="F-box-like_dom_sf"/>
</dbReference>
<evidence type="ECO:0000313" key="3">
    <source>
        <dbReference type="Proteomes" id="UP000006727"/>
    </source>
</evidence>
<dbReference type="PANTHER" id="PTHR31672">
    <property type="entry name" value="BNACNNG10540D PROTEIN"/>
    <property type="match status" value="1"/>
</dbReference>
<dbReference type="InterPro" id="IPR050796">
    <property type="entry name" value="SCF_F-box_component"/>
</dbReference>
<proteinExistence type="predicted"/>
<dbReference type="Gene3D" id="1.20.1280.50">
    <property type="match status" value="1"/>
</dbReference>
<dbReference type="EnsemblPlants" id="Pp3c5_4620V3.3">
    <property type="protein sequence ID" value="PAC:32955190.CDS.1"/>
    <property type="gene ID" value="Pp3c5_4620"/>
</dbReference>
<feature type="domain" description="F-box" evidence="1">
    <location>
        <begin position="64"/>
        <end position="96"/>
    </location>
</feature>